<dbReference type="Gene3D" id="1.10.30.50">
    <property type="match status" value="1"/>
</dbReference>
<dbReference type="Proteomes" id="UP000580568">
    <property type="component" value="Unassembled WGS sequence"/>
</dbReference>
<keyword evidence="2" id="KW-1185">Reference proteome</keyword>
<name>A0A6V8SLU4_9CLOT</name>
<accession>A0A6V8SLU4</accession>
<organism evidence="1 2">
    <name type="scientific">Clostridium fungisolvens</name>
    <dbReference type="NCBI Taxonomy" id="1604897"/>
    <lineage>
        <taxon>Bacteria</taxon>
        <taxon>Bacillati</taxon>
        <taxon>Bacillota</taxon>
        <taxon>Clostridia</taxon>
        <taxon>Eubacteriales</taxon>
        <taxon>Clostridiaceae</taxon>
        <taxon>Clostridium</taxon>
    </lineage>
</organism>
<reference evidence="1 2" key="1">
    <citation type="submission" date="2020-07" db="EMBL/GenBank/DDBJ databases">
        <title>A new beta-1,3-glucan-decomposing anaerobic bacterium isolated from anoxic soil subjected to biological soil disinfestation.</title>
        <authorList>
            <person name="Ueki A."/>
            <person name="Tonouchi A."/>
        </authorList>
    </citation>
    <scope>NUCLEOTIDE SEQUENCE [LARGE SCALE GENOMIC DNA]</scope>
    <source>
        <strain evidence="1 2">TW1</strain>
    </source>
</reference>
<sequence>MYRCEICGKSADIHHIVYKSEGGLDIRLNYKYLCHSHHRGKDGPHRNNAVNLKYKVELQDKLQTILFKEHYTFIDLLKILDINNNSLKKLVRNIKLFKEGYKSKDIIFQIMGQKSYTSEMIEDFILEKILSNY</sequence>
<evidence type="ECO:0000313" key="1">
    <source>
        <dbReference type="EMBL" id="GFP77711.1"/>
    </source>
</evidence>
<dbReference type="InterPro" id="IPR003615">
    <property type="entry name" value="HNH_nuc"/>
</dbReference>
<dbReference type="AlphaFoldDB" id="A0A6V8SLU4"/>
<evidence type="ECO:0000313" key="2">
    <source>
        <dbReference type="Proteomes" id="UP000580568"/>
    </source>
</evidence>
<gene>
    <name evidence="1" type="ORF">bsdtw1_03876</name>
</gene>
<dbReference type="RefSeq" id="WP_183279076.1">
    <property type="nucleotide sequence ID" value="NZ_BLZR01000001.1"/>
</dbReference>
<comment type="caution">
    <text evidence="1">The sequence shown here is derived from an EMBL/GenBank/DDBJ whole genome shotgun (WGS) entry which is preliminary data.</text>
</comment>
<proteinExistence type="predicted"/>
<dbReference type="CDD" id="cd00085">
    <property type="entry name" value="HNHc"/>
    <property type="match status" value="1"/>
</dbReference>
<protein>
    <recommendedName>
        <fullName evidence="3">HNH endonuclease</fullName>
    </recommendedName>
</protein>
<dbReference type="EMBL" id="BLZR01000001">
    <property type="protein sequence ID" value="GFP77711.1"/>
    <property type="molecule type" value="Genomic_DNA"/>
</dbReference>
<evidence type="ECO:0008006" key="3">
    <source>
        <dbReference type="Google" id="ProtNLM"/>
    </source>
</evidence>